<organism evidence="4 5">
    <name type="scientific">Paenibacillus lycopersici</name>
    <dbReference type="NCBI Taxonomy" id="2704462"/>
    <lineage>
        <taxon>Bacteria</taxon>
        <taxon>Bacillati</taxon>
        <taxon>Bacillota</taxon>
        <taxon>Bacilli</taxon>
        <taxon>Bacillales</taxon>
        <taxon>Paenibacillaceae</taxon>
        <taxon>Paenibacillus</taxon>
    </lineage>
</organism>
<gene>
    <name evidence="4" type="ORF">GXP70_08990</name>
</gene>
<protein>
    <recommendedName>
        <fullName evidence="3">3D domain-containing protein</fullName>
    </recommendedName>
</protein>
<dbReference type="InterPro" id="IPR051933">
    <property type="entry name" value="Resuscitation_pf_RpfB"/>
</dbReference>
<evidence type="ECO:0000256" key="2">
    <source>
        <dbReference type="SAM" id="SignalP"/>
    </source>
</evidence>
<dbReference type="PANTHER" id="PTHR39160">
    <property type="entry name" value="CELL WALL-BINDING PROTEIN YOCH"/>
    <property type="match status" value="1"/>
</dbReference>
<dbReference type="RefSeq" id="WP_162356128.1">
    <property type="nucleotide sequence ID" value="NZ_CP048209.1"/>
</dbReference>
<dbReference type="Proteomes" id="UP000476064">
    <property type="component" value="Chromosome"/>
</dbReference>
<keyword evidence="1 2" id="KW-0732">Signal</keyword>
<sequence>MTTSFLSFRRLLLACAAALLLFGQALYAECKAAGSRNEQPHEKPSEIGMPAMSSLAAGSVHHMQVVATGYTAGVESTGKRPGHPQYGITYSGVKVRRDFVSTIAADPKVFPIGTVLYVPGYGYGIVADTGSAIKGRKIDLYFETRKQVFNQWGKRKVTVYVLKRGNGKLTEARVTELNEAVTAEKTLPRSVLES</sequence>
<proteinExistence type="predicted"/>
<dbReference type="PANTHER" id="PTHR39160:SF4">
    <property type="entry name" value="RESUSCITATION-PROMOTING FACTOR RPFB"/>
    <property type="match status" value="1"/>
</dbReference>
<keyword evidence="5" id="KW-1185">Reference proteome</keyword>
<dbReference type="EMBL" id="CP048209">
    <property type="protein sequence ID" value="QHT60064.1"/>
    <property type="molecule type" value="Genomic_DNA"/>
</dbReference>
<feature type="signal peptide" evidence="2">
    <location>
        <begin position="1"/>
        <end position="27"/>
    </location>
</feature>
<dbReference type="SUPFAM" id="SSF50685">
    <property type="entry name" value="Barwin-like endoglucanases"/>
    <property type="match status" value="1"/>
</dbReference>
<dbReference type="InterPro" id="IPR036908">
    <property type="entry name" value="RlpA-like_sf"/>
</dbReference>
<evidence type="ECO:0000313" key="5">
    <source>
        <dbReference type="Proteomes" id="UP000476064"/>
    </source>
</evidence>
<evidence type="ECO:0000256" key="1">
    <source>
        <dbReference type="ARBA" id="ARBA00022729"/>
    </source>
</evidence>
<evidence type="ECO:0000259" key="3">
    <source>
        <dbReference type="Pfam" id="PF06725"/>
    </source>
</evidence>
<dbReference type="GO" id="GO:0009254">
    <property type="term" value="P:peptidoglycan turnover"/>
    <property type="evidence" value="ECO:0007669"/>
    <property type="project" value="InterPro"/>
</dbReference>
<dbReference type="GO" id="GO:0019867">
    <property type="term" value="C:outer membrane"/>
    <property type="evidence" value="ECO:0007669"/>
    <property type="project" value="InterPro"/>
</dbReference>
<evidence type="ECO:0000313" key="4">
    <source>
        <dbReference type="EMBL" id="QHT60064.1"/>
    </source>
</evidence>
<dbReference type="KEGG" id="plyc:GXP70_08990"/>
<dbReference type="Pfam" id="PF06725">
    <property type="entry name" value="3D"/>
    <property type="match status" value="1"/>
</dbReference>
<name>A0A6C0FXQ9_9BACL</name>
<dbReference type="AlphaFoldDB" id="A0A6C0FXQ9"/>
<dbReference type="CDD" id="cd22786">
    <property type="entry name" value="DPBB_YuiC-like"/>
    <property type="match status" value="1"/>
</dbReference>
<dbReference type="GO" id="GO:0004553">
    <property type="term" value="F:hydrolase activity, hydrolyzing O-glycosyl compounds"/>
    <property type="evidence" value="ECO:0007669"/>
    <property type="project" value="InterPro"/>
</dbReference>
<reference evidence="4 5" key="1">
    <citation type="submission" date="2020-01" db="EMBL/GenBank/DDBJ databases">
        <title>Paenibacillus sp. nov., isolated from tomato rhizosphere.</title>
        <authorList>
            <person name="Weon H.-Y."/>
            <person name="Lee S.A."/>
        </authorList>
    </citation>
    <scope>NUCLEOTIDE SEQUENCE [LARGE SCALE GENOMIC DNA]</scope>
    <source>
        <strain evidence="4 5">12200R-189</strain>
    </source>
</reference>
<dbReference type="InterPro" id="IPR010611">
    <property type="entry name" value="3D_dom"/>
</dbReference>
<feature type="chain" id="PRO_5025558932" description="3D domain-containing protein" evidence="2">
    <location>
        <begin position="28"/>
        <end position="194"/>
    </location>
</feature>
<feature type="domain" description="3D" evidence="3">
    <location>
        <begin position="101"/>
        <end position="163"/>
    </location>
</feature>
<dbReference type="Gene3D" id="2.40.40.10">
    <property type="entry name" value="RlpA-like domain"/>
    <property type="match status" value="1"/>
</dbReference>
<accession>A0A6C0FXQ9</accession>